<dbReference type="InterPro" id="IPR053140">
    <property type="entry name" value="GDSL_Rv0518-like"/>
</dbReference>
<evidence type="ECO:0000313" key="2">
    <source>
        <dbReference type="EMBL" id="NEI73139.1"/>
    </source>
</evidence>
<dbReference type="CDD" id="cd01830">
    <property type="entry name" value="XynE_like"/>
    <property type="match status" value="1"/>
</dbReference>
<dbReference type="RefSeq" id="WP_163991195.1">
    <property type="nucleotide sequence ID" value="NZ_WUEY01000016.1"/>
</dbReference>
<dbReference type="AlphaFoldDB" id="A0A6L9UCT1"/>
<dbReference type="InterPro" id="IPR036514">
    <property type="entry name" value="SGNH_hydro_sf"/>
</dbReference>
<name>A0A6L9UCT1_9HYPH</name>
<organism evidence="2 3">
    <name type="scientific">Rhizobium lusitanum</name>
    <dbReference type="NCBI Taxonomy" id="293958"/>
    <lineage>
        <taxon>Bacteria</taxon>
        <taxon>Pseudomonadati</taxon>
        <taxon>Pseudomonadota</taxon>
        <taxon>Alphaproteobacteria</taxon>
        <taxon>Hyphomicrobiales</taxon>
        <taxon>Rhizobiaceae</taxon>
        <taxon>Rhizobium/Agrobacterium group</taxon>
        <taxon>Rhizobium</taxon>
    </lineage>
</organism>
<gene>
    <name evidence="2" type="ORF">GR212_26600</name>
</gene>
<keyword evidence="2" id="KW-0378">Hydrolase</keyword>
<comment type="caution">
    <text evidence="2">The sequence shown here is derived from an EMBL/GenBank/DDBJ whole genome shotgun (WGS) entry which is preliminary data.</text>
</comment>
<dbReference type="PANTHER" id="PTHR43784:SF2">
    <property type="entry name" value="GDSL-LIKE LIPASE_ACYLHYDROLASE, PUTATIVE (AFU_ORTHOLOGUE AFUA_2G00820)-RELATED"/>
    <property type="match status" value="1"/>
</dbReference>
<sequence>MTAWGPDAPLSGFYGQTVREIARLTLGGTHLVLRFSNEFGATPITLDAVHVARAGEGGRVEPLTTQPVTFGGVGTTKIYPGAPCFSDPIEMATSPLSRVAVSYYSSGFVPVTTHHLEAQQTAYISVPGNFVGAEQIIVQQTTTSHYLLSSIQTHSVPQARAIVCIGDSITDGFCSSVDTDRRWPDILAERLQNVPELQNVAVLNQGIGGNRLLHSRRGDLLLARLDRDVFSLRAVSHVILLEGINDIVWPNTVLAGPEEAVSAAEIIAGLNQAIARVRLAGPKIWLGTITPFEGTLPRLPHGGYYTLDKERIRQAVNQWIRTKSGADSILDFDTVLRDPSHPARLLPEYDSGDHIHPNDAGYRAMANSVDLSLLR</sequence>
<proteinExistence type="predicted"/>
<dbReference type="GO" id="GO:0016788">
    <property type="term" value="F:hydrolase activity, acting on ester bonds"/>
    <property type="evidence" value="ECO:0007669"/>
    <property type="project" value="UniProtKB-ARBA"/>
</dbReference>
<dbReference type="InterPro" id="IPR013830">
    <property type="entry name" value="SGNH_hydro"/>
</dbReference>
<reference evidence="2 3" key="1">
    <citation type="submission" date="2019-12" db="EMBL/GenBank/DDBJ databases">
        <title>Rhizobium genotypes associated with high levels of biological nitrogen fixation by grain legumes in a temperate-maritime cropping system.</title>
        <authorList>
            <person name="Maluk M."/>
            <person name="Francesc Ferrando Molina F."/>
            <person name="Lopez Del Egido L."/>
            <person name="Lafos M."/>
            <person name="Langarica-Fuentes A."/>
            <person name="Gebre Yohannes G."/>
            <person name="Young M.W."/>
            <person name="Martin P."/>
            <person name="Gantlett R."/>
            <person name="Kenicer G."/>
            <person name="Hawes C."/>
            <person name="Begg G.S."/>
            <person name="Quilliam R.S."/>
            <person name="Squire G.R."/>
            <person name="Poole P.S."/>
            <person name="Young P.W."/>
            <person name="Iannetta P.M."/>
            <person name="James E.K."/>
        </authorList>
    </citation>
    <scope>NUCLEOTIDE SEQUENCE [LARGE SCALE GENOMIC DNA]</scope>
    <source>
        <strain evidence="2 3">JHI1118</strain>
    </source>
</reference>
<dbReference type="PANTHER" id="PTHR43784">
    <property type="entry name" value="GDSL-LIKE LIPASE/ACYLHYDROLASE, PUTATIVE (AFU_ORTHOLOGUE AFUA_2G00820)-RELATED"/>
    <property type="match status" value="1"/>
</dbReference>
<dbReference type="Proteomes" id="UP000483035">
    <property type="component" value="Unassembled WGS sequence"/>
</dbReference>
<evidence type="ECO:0000259" key="1">
    <source>
        <dbReference type="Pfam" id="PF13472"/>
    </source>
</evidence>
<dbReference type="EMBL" id="WUEY01000016">
    <property type="protein sequence ID" value="NEI73139.1"/>
    <property type="molecule type" value="Genomic_DNA"/>
</dbReference>
<protein>
    <submittedName>
        <fullName evidence="2">SGNH/GDSL hydrolase family protein</fullName>
    </submittedName>
</protein>
<dbReference type="Pfam" id="PF13472">
    <property type="entry name" value="Lipase_GDSL_2"/>
    <property type="match status" value="1"/>
</dbReference>
<evidence type="ECO:0000313" key="3">
    <source>
        <dbReference type="Proteomes" id="UP000483035"/>
    </source>
</evidence>
<accession>A0A6L9UCT1</accession>
<feature type="domain" description="SGNH hydrolase-type esterase" evidence="1">
    <location>
        <begin position="164"/>
        <end position="364"/>
    </location>
</feature>
<dbReference type="Gene3D" id="3.40.50.1110">
    <property type="entry name" value="SGNH hydrolase"/>
    <property type="match status" value="1"/>
</dbReference>
<dbReference type="SUPFAM" id="SSF52266">
    <property type="entry name" value="SGNH hydrolase"/>
    <property type="match status" value="1"/>
</dbReference>